<comment type="caution">
    <text evidence="1">The sequence shown here is derived from an EMBL/GenBank/DDBJ whole genome shotgun (WGS) entry which is preliminary data.</text>
</comment>
<dbReference type="AlphaFoldDB" id="A0A5J4UZS0"/>
<name>A0A5J4UZS0_9EUKA</name>
<protein>
    <submittedName>
        <fullName evidence="1">Uncharacterized protein</fullName>
    </submittedName>
</protein>
<accession>A0A5J4UZS0</accession>
<evidence type="ECO:0000313" key="1">
    <source>
        <dbReference type="EMBL" id="KAA6375857.1"/>
    </source>
</evidence>
<organism evidence="1 2">
    <name type="scientific">Streblomastix strix</name>
    <dbReference type="NCBI Taxonomy" id="222440"/>
    <lineage>
        <taxon>Eukaryota</taxon>
        <taxon>Metamonada</taxon>
        <taxon>Preaxostyla</taxon>
        <taxon>Oxymonadida</taxon>
        <taxon>Streblomastigidae</taxon>
        <taxon>Streblomastix</taxon>
    </lineage>
</organism>
<reference evidence="1 2" key="1">
    <citation type="submission" date="2019-03" db="EMBL/GenBank/DDBJ databases">
        <title>Single cell metagenomics reveals metabolic interactions within the superorganism composed of flagellate Streblomastix strix and complex community of Bacteroidetes bacteria on its surface.</title>
        <authorList>
            <person name="Treitli S.C."/>
            <person name="Kolisko M."/>
            <person name="Husnik F."/>
            <person name="Keeling P."/>
            <person name="Hampl V."/>
        </authorList>
    </citation>
    <scope>NUCLEOTIDE SEQUENCE [LARGE SCALE GENOMIC DNA]</scope>
    <source>
        <strain evidence="1">ST1C</strain>
    </source>
</reference>
<dbReference type="EMBL" id="SNRW01010937">
    <property type="protein sequence ID" value="KAA6375857.1"/>
    <property type="molecule type" value="Genomic_DNA"/>
</dbReference>
<evidence type="ECO:0000313" key="2">
    <source>
        <dbReference type="Proteomes" id="UP000324800"/>
    </source>
</evidence>
<gene>
    <name evidence="1" type="ORF">EZS28_028616</name>
</gene>
<sequence length="194" mass="21303">MADSGVSYIKSENDAMLLLKADQTQLINSYFKSEDDAILLLKAYKTDLDNFVDLSSVQTKSGQKQFCKISIQSVSKLSKNDASISLAEGGNMLVSSLETQQQLQKVRDIAQGKSKGYVFATTEEMNTWMEDQENVEKLSIGDNLNIADKEVLGYWWDGTNLRLLETELPDMSNVVTTLGAATGGGNVITDISIN</sequence>
<dbReference type="Proteomes" id="UP000324800">
    <property type="component" value="Unassembled WGS sequence"/>
</dbReference>
<proteinExistence type="predicted"/>